<protein>
    <submittedName>
        <fullName evidence="1">NTF2-like domain protein</fullName>
    </submittedName>
    <submittedName>
        <fullName evidence="2">SEC-C motif</fullName>
    </submittedName>
</protein>
<dbReference type="EMBL" id="CDGJ01000032">
    <property type="protein sequence ID" value="CEJ06706.1"/>
    <property type="molecule type" value="Genomic_DNA"/>
</dbReference>
<reference evidence="1" key="2">
    <citation type="submission" date="2020-01" db="EMBL/GenBank/DDBJ databases">
        <authorList>
            <person name="Hornung B."/>
        </authorList>
    </citation>
    <scope>NUCLEOTIDE SEQUENCE</scope>
    <source>
        <strain evidence="1">PacBioINE</strain>
    </source>
</reference>
<dbReference type="RefSeq" id="WP_240984226.1">
    <property type="nucleotide sequence ID" value="NZ_CDGJ01000032.1"/>
</dbReference>
<name>A0A8S0WF13_9FIRM</name>
<dbReference type="SUPFAM" id="SSF48452">
    <property type="entry name" value="TPR-like"/>
    <property type="match status" value="1"/>
</dbReference>
<dbReference type="SUPFAM" id="SSF103642">
    <property type="entry name" value="Sec-C motif"/>
    <property type="match status" value="1"/>
</dbReference>
<dbReference type="Pfam" id="PF02810">
    <property type="entry name" value="SEC-C"/>
    <property type="match status" value="1"/>
</dbReference>
<proteinExistence type="predicted"/>
<dbReference type="InterPro" id="IPR011990">
    <property type="entry name" value="TPR-like_helical_dom_sf"/>
</dbReference>
<keyword evidence="3" id="KW-1185">Reference proteome</keyword>
<dbReference type="Proteomes" id="UP000836597">
    <property type="component" value="Chromosome"/>
</dbReference>
<evidence type="ECO:0000313" key="3">
    <source>
        <dbReference type="Proteomes" id="UP001071230"/>
    </source>
</evidence>
<dbReference type="EMBL" id="LR746496">
    <property type="protein sequence ID" value="CAA7600572.1"/>
    <property type="molecule type" value="Genomic_DNA"/>
</dbReference>
<dbReference type="KEGG" id="aacx:DEACI_1225"/>
<evidence type="ECO:0000313" key="1">
    <source>
        <dbReference type="EMBL" id="CAA7600572.1"/>
    </source>
</evidence>
<gene>
    <name evidence="2" type="ORF">DEACI_1156</name>
    <name evidence="1" type="ORF">DEACI_1225</name>
</gene>
<dbReference type="InterPro" id="IPR004027">
    <property type="entry name" value="SEC_C_motif"/>
</dbReference>
<organism evidence="1">
    <name type="scientific">Acididesulfobacillus acetoxydans</name>
    <dbReference type="NCBI Taxonomy" id="1561005"/>
    <lineage>
        <taxon>Bacteria</taxon>
        <taxon>Bacillati</taxon>
        <taxon>Bacillota</taxon>
        <taxon>Clostridia</taxon>
        <taxon>Eubacteriales</taxon>
        <taxon>Peptococcaceae</taxon>
        <taxon>Acididesulfobacillus</taxon>
    </lineage>
</organism>
<evidence type="ECO:0000313" key="2">
    <source>
        <dbReference type="EMBL" id="CEJ06706.1"/>
    </source>
</evidence>
<reference evidence="2" key="1">
    <citation type="submission" date="2014-11" db="EMBL/GenBank/DDBJ databases">
        <authorList>
            <person name="Hornung B.V."/>
        </authorList>
    </citation>
    <scope>NUCLEOTIDE SEQUENCE</scope>
    <source>
        <strain evidence="2">INE</strain>
    </source>
</reference>
<dbReference type="Proteomes" id="UP001071230">
    <property type="component" value="Unassembled WGS sequence"/>
</dbReference>
<dbReference type="PANTHER" id="PTHR33747:SF1">
    <property type="entry name" value="ADENYLATE CYCLASE-ASSOCIATED CAP C-TERMINAL DOMAIN-CONTAINING PROTEIN"/>
    <property type="match status" value="1"/>
</dbReference>
<dbReference type="Gene3D" id="3.10.450.50">
    <property type="match status" value="1"/>
</dbReference>
<accession>A0A8S0WF13</accession>
<sequence length="259" mass="30474">MTLYQDFDKILEKGYEEYFQHHDLKACVQWRDAWLLFLRIVDSEGITSIKEFDRRFHGYEMVFNWTQDYEQALANAGRRESNFFATRTAYCEEFLRRFESTSDPLVLQNMRRAVGESYFILGHRDKAESLFEGWLSQDPSWGWGWIGWADCWYFETVGTKEDLDKAVEILKKGLQSSDGRDREFVLERMRDVYLKLGLTKEAQMYEEMLRDFLAEKEMHKVVETSLPKLVNGPAVSHKIGRNDPCPCGSGKKYKKCCGK</sequence>
<dbReference type="PANTHER" id="PTHR33747">
    <property type="entry name" value="UPF0225 PROTEIN SCO1677"/>
    <property type="match status" value="1"/>
</dbReference>
<dbReference type="AlphaFoldDB" id="A0A8S0WF13"/>